<gene>
    <name evidence="2" type="ORF">BCM02_111262</name>
</gene>
<protein>
    <recommendedName>
        <fullName evidence="4">Lipoprotein</fullName>
    </recommendedName>
</protein>
<keyword evidence="3" id="KW-1185">Reference proteome</keyword>
<dbReference type="Proteomes" id="UP000323257">
    <property type="component" value="Unassembled WGS sequence"/>
</dbReference>
<evidence type="ECO:0008006" key="4">
    <source>
        <dbReference type="Google" id="ProtNLM"/>
    </source>
</evidence>
<organism evidence="2 3">
    <name type="scientific">Paenibacillus methanolicus</name>
    <dbReference type="NCBI Taxonomy" id="582686"/>
    <lineage>
        <taxon>Bacteria</taxon>
        <taxon>Bacillati</taxon>
        <taxon>Bacillota</taxon>
        <taxon>Bacilli</taxon>
        <taxon>Bacillales</taxon>
        <taxon>Paenibacillaceae</taxon>
        <taxon>Paenibacillus</taxon>
    </lineage>
</organism>
<evidence type="ECO:0000313" key="2">
    <source>
        <dbReference type="EMBL" id="TYP70754.1"/>
    </source>
</evidence>
<keyword evidence="1" id="KW-0732">Signal</keyword>
<dbReference type="EMBL" id="VNHS01000011">
    <property type="protein sequence ID" value="TYP70754.1"/>
    <property type="molecule type" value="Genomic_DNA"/>
</dbReference>
<name>A0A5S5BUV4_9BACL</name>
<evidence type="ECO:0000256" key="1">
    <source>
        <dbReference type="SAM" id="SignalP"/>
    </source>
</evidence>
<feature type="signal peptide" evidence="1">
    <location>
        <begin position="1"/>
        <end position="22"/>
    </location>
</feature>
<feature type="chain" id="PRO_5038721461" description="Lipoprotein" evidence="1">
    <location>
        <begin position="23"/>
        <end position="127"/>
    </location>
</feature>
<reference evidence="2 3" key="1">
    <citation type="submission" date="2019-07" db="EMBL/GenBank/DDBJ databases">
        <title>Genomic Encyclopedia of Type Strains, Phase III (KMG-III): the genomes of soil and plant-associated and newly described type strains.</title>
        <authorList>
            <person name="Whitman W."/>
        </authorList>
    </citation>
    <scope>NUCLEOTIDE SEQUENCE [LARGE SCALE GENOMIC DNA]</scope>
    <source>
        <strain evidence="2 3">BL24</strain>
    </source>
</reference>
<evidence type="ECO:0000313" key="3">
    <source>
        <dbReference type="Proteomes" id="UP000323257"/>
    </source>
</evidence>
<sequence>MRIRKRRLAAVLLVAFSLALNACTGQEADTLVDDSYSVVRMDMDVNDASNLVAGTNASKLTEAVVRRINGAARQDAGDFEWEKGPEAELILCREDGEEPALHVLYFKESGDLLLANGYVAWSLGGRS</sequence>
<proteinExistence type="predicted"/>
<dbReference type="AlphaFoldDB" id="A0A5S5BUV4"/>
<accession>A0A5S5BUV4</accession>
<comment type="caution">
    <text evidence="2">The sequence shown here is derived from an EMBL/GenBank/DDBJ whole genome shotgun (WGS) entry which is preliminary data.</text>
</comment>